<dbReference type="KEGG" id="dha:DEHA2F27236g"/>
<evidence type="ECO:0000313" key="2">
    <source>
        <dbReference type="EMBL" id="CAG89952.2"/>
    </source>
</evidence>
<dbReference type="RefSeq" id="XP_461522.2">
    <property type="nucleotide sequence ID" value="XM_461522.1"/>
</dbReference>
<dbReference type="PANTHER" id="PTHR43283:SF3">
    <property type="entry name" value="BETA-LACTAMASE FAMILY PROTEIN (AFU_ORTHOLOGUE AFUA_5G07500)"/>
    <property type="match status" value="1"/>
</dbReference>
<protein>
    <submittedName>
        <fullName evidence="2">DEHA2F27236p</fullName>
    </submittedName>
</protein>
<dbReference type="InParanoid" id="Q6BJU9"/>
<name>Q6BJU9_DEBHA</name>
<dbReference type="VEuPathDB" id="FungiDB:DEHA2F27236g"/>
<dbReference type="SUPFAM" id="SSF56601">
    <property type="entry name" value="beta-lactamase/transpeptidase-like"/>
    <property type="match status" value="1"/>
</dbReference>
<dbReference type="OMA" id="VCADENT"/>
<evidence type="ECO:0000259" key="1">
    <source>
        <dbReference type="Pfam" id="PF00144"/>
    </source>
</evidence>
<dbReference type="Gene3D" id="3.40.710.10">
    <property type="entry name" value="DD-peptidase/beta-lactamase superfamily"/>
    <property type="match status" value="1"/>
</dbReference>
<dbReference type="Pfam" id="PF00144">
    <property type="entry name" value="Beta-lactamase"/>
    <property type="match status" value="1"/>
</dbReference>
<feature type="domain" description="Beta-lactamase-related" evidence="1">
    <location>
        <begin position="34"/>
        <end position="383"/>
    </location>
</feature>
<accession>Q6BJU9</accession>
<dbReference type="InterPro" id="IPR012338">
    <property type="entry name" value="Beta-lactam/transpept-like"/>
</dbReference>
<sequence length="407" mass="45266">MTTFNTQISIKSLSGKLDNILHDAIDRSKPQSFVPGVVGGVTNEKETVYLKAEGVENLNTAKPMTNNSIFCYYSCTKAITTTAILQLWEKGLIDLDIPVKTYLPKIGKIGIIKELKDGKKPVTENAKADITMRMLLTHTAGFSYAFFNDNYNRLLKSSGQPNILSVDENTMDHTFLTYEPGTKWHYGMNLDWAGFVLEAITGKSLEEYITENIFIPTNMTSCTFHLGSDKDAVAAHVRTSNGLSVAPFGPDKSPKLDMGGHGVFGTVDDYLKFIRIWLNEGTTSEGVQIIKRETYQLAIQNNLPEGLHITNLESYDSRITKSVDIDPELEPDTWCLGFAVSENDLPTGRPKGCLYWSGVANLFYLIDIKNKIGIFWASQIFPFLDASADGFVDMESAVYDTWHSSTV</sequence>
<dbReference type="PANTHER" id="PTHR43283">
    <property type="entry name" value="BETA-LACTAMASE-RELATED"/>
    <property type="match status" value="1"/>
</dbReference>
<dbReference type="MEROPS" id="S12.950"/>
<keyword evidence="3" id="KW-1185">Reference proteome</keyword>
<reference evidence="2 3" key="1">
    <citation type="journal article" date="2004" name="Nature">
        <title>Genome evolution in yeasts.</title>
        <authorList>
            <consortium name="Genolevures"/>
            <person name="Dujon B."/>
            <person name="Sherman D."/>
            <person name="Fischer G."/>
            <person name="Durrens P."/>
            <person name="Casaregola S."/>
            <person name="Lafontaine I."/>
            <person name="de Montigny J."/>
            <person name="Marck C."/>
            <person name="Neuveglise C."/>
            <person name="Talla E."/>
            <person name="Goffard N."/>
            <person name="Frangeul L."/>
            <person name="Aigle M."/>
            <person name="Anthouard V."/>
            <person name="Babour A."/>
            <person name="Barbe V."/>
            <person name="Barnay S."/>
            <person name="Blanchin S."/>
            <person name="Beckerich J.M."/>
            <person name="Beyne E."/>
            <person name="Bleykasten C."/>
            <person name="Boisrame A."/>
            <person name="Boyer J."/>
            <person name="Cattolico L."/>
            <person name="Confanioleri F."/>
            <person name="de Daruvar A."/>
            <person name="Despons L."/>
            <person name="Fabre E."/>
            <person name="Fairhead C."/>
            <person name="Ferry-Dumazet H."/>
            <person name="Groppi A."/>
            <person name="Hantraye F."/>
            <person name="Hennequin C."/>
            <person name="Jauniaux N."/>
            <person name="Joyet P."/>
            <person name="Kachouri R."/>
            <person name="Kerrest A."/>
            <person name="Koszul R."/>
            <person name="Lemaire M."/>
            <person name="Lesur I."/>
            <person name="Ma L."/>
            <person name="Muller H."/>
            <person name="Nicaud J.M."/>
            <person name="Nikolski M."/>
            <person name="Oztas S."/>
            <person name="Ozier-Kalogeropoulos O."/>
            <person name="Pellenz S."/>
            <person name="Potier S."/>
            <person name="Richard G.F."/>
            <person name="Straub M.L."/>
            <person name="Suleau A."/>
            <person name="Swennene D."/>
            <person name="Tekaia F."/>
            <person name="Wesolowski-Louvel M."/>
            <person name="Westhof E."/>
            <person name="Wirth B."/>
            <person name="Zeniou-Meyer M."/>
            <person name="Zivanovic I."/>
            <person name="Bolotin-Fukuhara M."/>
            <person name="Thierry A."/>
            <person name="Bouchier C."/>
            <person name="Caudron B."/>
            <person name="Scarpelli C."/>
            <person name="Gaillardin C."/>
            <person name="Weissenbach J."/>
            <person name="Wincker P."/>
            <person name="Souciet J.L."/>
        </authorList>
    </citation>
    <scope>NUCLEOTIDE SEQUENCE [LARGE SCALE GENOMIC DNA]</scope>
    <source>
        <strain evidence="3">ATCC 36239 / CBS 767 / BCRC 21394 / JCM 1990 / NBRC 0083 / IGC 2968</strain>
    </source>
</reference>
<evidence type="ECO:0000313" key="3">
    <source>
        <dbReference type="Proteomes" id="UP000000599"/>
    </source>
</evidence>
<dbReference type="eggNOG" id="ENOG502S4UR">
    <property type="taxonomic scope" value="Eukaryota"/>
</dbReference>
<dbReference type="EMBL" id="CR382138">
    <property type="protein sequence ID" value="CAG89952.2"/>
    <property type="molecule type" value="Genomic_DNA"/>
</dbReference>
<gene>
    <name evidence="2" type="ordered locus">DEHA2F27236g</name>
</gene>
<dbReference type="InterPro" id="IPR050789">
    <property type="entry name" value="Diverse_Enzym_Activities"/>
</dbReference>
<dbReference type="HOGENOM" id="CLU_020027_11_1_1"/>
<organism evidence="2 3">
    <name type="scientific">Debaryomyces hansenii (strain ATCC 36239 / CBS 767 / BCRC 21394 / JCM 1990 / NBRC 0083 / IGC 2968)</name>
    <name type="common">Yeast</name>
    <name type="synonym">Torulaspora hansenii</name>
    <dbReference type="NCBI Taxonomy" id="284592"/>
    <lineage>
        <taxon>Eukaryota</taxon>
        <taxon>Fungi</taxon>
        <taxon>Dikarya</taxon>
        <taxon>Ascomycota</taxon>
        <taxon>Saccharomycotina</taxon>
        <taxon>Pichiomycetes</taxon>
        <taxon>Debaryomycetaceae</taxon>
        <taxon>Debaryomyces</taxon>
    </lineage>
</organism>
<dbReference type="Proteomes" id="UP000000599">
    <property type="component" value="Chromosome F"/>
</dbReference>
<dbReference type="GeneID" id="2904275"/>
<dbReference type="InterPro" id="IPR001466">
    <property type="entry name" value="Beta-lactam-related"/>
</dbReference>
<dbReference type="AlphaFoldDB" id="Q6BJU9"/>
<proteinExistence type="predicted"/>
<dbReference type="OrthoDB" id="428260at2759"/>
<dbReference type="STRING" id="284592.Q6BJU9"/>